<feature type="compositionally biased region" description="Basic and acidic residues" evidence="1">
    <location>
        <begin position="93"/>
        <end position="114"/>
    </location>
</feature>
<accession>A0AAI8YLJ7</accession>
<keyword evidence="3" id="KW-1185">Reference proteome</keyword>
<proteinExistence type="predicted"/>
<dbReference type="Pfam" id="PF12511">
    <property type="entry name" value="DUF3716"/>
    <property type="match status" value="1"/>
</dbReference>
<gene>
    <name evidence="2" type="ORF">KHLLAP_LOCUS9801</name>
</gene>
<reference evidence="2" key="1">
    <citation type="submission" date="2023-10" db="EMBL/GenBank/DDBJ databases">
        <authorList>
            <person name="Hackl T."/>
        </authorList>
    </citation>
    <scope>NUCLEOTIDE SEQUENCE</scope>
</reference>
<dbReference type="Proteomes" id="UP001295740">
    <property type="component" value="Unassembled WGS sequence"/>
</dbReference>
<protein>
    <submittedName>
        <fullName evidence="2">Uu.00g143590.m01.CDS01</fullName>
    </submittedName>
</protein>
<feature type="region of interest" description="Disordered" evidence="1">
    <location>
        <begin position="74"/>
        <end position="128"/>
    </location>
</feature>
<dbReference type="AlphaFoldDB" id="A0AAI8YLJ7"/>
<organism evidence="2 3">
    <name type="scientific">Anthostomella pinea</name>
    <dbReference type="NCBI Taxonomy" id="933095"/>
    <lineage>
        <taxon>Eukaryota</taxon>
        <taxon>Fungi</taxon>
        <taxon>Dikarya</taxon>
        <taxon>Ascomycota</taxon>
        <taxon>Pezizomycotina</taxon>
        <taxon>Sordariomycetes</taxon>
        <taxon>Xylariomycetidae</taxon>
        <taxon>Xylariales</taxon>
        <taxon>Xylariaceae</taxon>
        <taxon>Anthostomella</taxon>
    </lineage>
</organism>
<evidence type="ECO:0000313" key="2">
    <source>
        <dbReference type="EMBL" id="CAJ2509333.1"/>
    </source>
</evidence>
<comment type="caution">
    <text evidence="2">The sequence shown here is derived from an EMBL/GenBank/DDBJ whole genome shotgun (WGS) entry which is preliminary data.</text>
</comment>
<evidence type="ECO:0000256" key="1">
    <source>
        <dbReference type="SAM" id="MobiDB-lite"/>
    </source>
</evidence>
<dbReference type="InterPro" id="IPR022190">
    <property type="entry name" value="DUF3716"/>
</dbReference>
<name>A0AAI8YLJ7_9PEZI</name>
<evidence type="ECO:0000313" key="3">
    <source>
        <dbReference type="Proteomes" id="UP001295740"/>
    </source>
</evidence>
<sequence length="189" mass="21119">MPTTFHRQEREISLAAYVTKNPANDVSCTQCISLLSKGPCEECVSVGPNTFNGACTNCQYKSTASRCSFYKDRSRSSIGVPAPGPKPVGLGSRGKERDNEEVKEHGKEHGKEQRTGNAEQAGKKTHSGKRTCLKFLNEHVSVTEREYDYKHIDELPEDMLAYASARQLEIWTGRIDAQLALRNAKRSRR</sequence>
<dbReference type="EMBL" id="CAUWAG010000012">
    <property type="protein sequence ID" value="CAJ2509333.1"/>
    <property type="molecule type" value="Genomic_DNA"/>
</dbReference>